<dbReference type="InterPro" id="IPR006091">
    <property type="entry name" value="Acyl-CoA_Oxase/DH_mid-dom"/>
</dbReference>
<evidence type="ECO:0000256" key="10">
    <source>
        <dbReference type="RuleBase" id="RU362125"/>
    </source>
</evidence>
<dbReference type="AlphaFoldDB" id="A0A7T5UI00"/>
<feature type="domain" description="Acyl-CoA dehydrogenase/oxidase N-terminal" evidence="13">
    <location>
        <begin position="79"/>
        <end position="157"/>
    </location>
</feature>
<feature type="domain" description="Acyl-CoA dehydrogenase/oxidase C-terminal" evidence="11">
    <location>
        <begin position="285"/>
        <end position="452"/>
    </location>
</feature>
<dbReference type="Proteomes" id="UP000595362">
    <property type="component" value="Chromosome"/>
</dbReference>
<dbReference type="InterPro" id="IPR013786">
    <property type="entry name" value="AcylCoA_DH/ox_N"/>
</dbReference>
<feature type="domain" description="Acyl-CoA oxidase/dehydrogenase middle" evidence="12">
    <location>
        <begin position="162"/>
        <end position="274"/>
    </location>
</feature>
<evidence type="ECO:0000256" key="2">
    <source>
        <dbReference type="ARBA" id="ARBA00009347"/>
    </source>
</evidence>
<dbReference type="Gene3D" id="2.40.110.10">
    <property type="entry name" value="Butyryl-CoA Dehydrogenase, subunit A, domain 2"/>
    <property type="match status" value="1"/>
</dbReference>
<comment type="similarity">
    <text evidence="2 10">Belongs to the acyl-CoA dehydrogenase family.</text>
</comment>
<dbReference type="InterPro" id="IPR025878">
    <property type="entry name" value="Acyl-CoA_dh-like_C_dom"/>
</dbReference>
<protein>
    <recommendedName>
        <fullName evidence="9">3-methylmercaptopropionyl-CoA dehydrogenase</fullName>
        <ecNumber evidence="8">1.3.99.41</ecNumber>
    </recommendedName>
</protein>
<name>A0A7T5UI00_9BACT</name>
<comment type="function">
    <text evidence="7">Involved in the assimilation of dimethylsulphoniopropionate (DMSP), an important compound in the fixation of carbon in marine phytoplankton, by mediating the conversion of 3-(methylthio)propanoyl-CoA (MMPA-CoA) to 3-(methylthio)acryloyl-CoA (MTA-CoA).</text>
</comment>
<evidence type="ECO:0000259" key="14">
    <source>
        <dbReference type="Pfam" id="PF12806"/>
    </source>
</evidence>
<accession>A0A7T5UI00</accession>
<dbReference type="InterPro" id="IPR009100">
    <property type="entry name" value="AcylCoA_DH/oxidase_NM_dom_sf"/>
</dbReference>
<evidence type="ECO:0000256" key="6">
    <source>
        <dbReference type="ARBA" id="ARBA00051388"/>
    </source>
</evidence>
<evidence type="ECO:0000259" key="12">
    <source>
        <dbReference type="Pfam" id="PF02770"/>
    </source>
</evidence>
<organism evidence="15 16">
    <name type="scientific">Micavibrio aeruginosavorus</name>
    <dbReference type="NCBI Taxonomy" id="349221"/>
    <lineage>
        <taxon>Bacteria</taxon>
        <taxon>Pseudomonadati</taxon>
        <taxon>Bdellovibrionota</taxon>
        <taxon>Bdellovibrionia</taxon>
        <taxon>Bdellovibrionales</taxon>
        <taxon>Pseudobdellovibrionaceae</taxon>
        <taxon>Micavibrio</taxon>
    </lineage>
</organism>
<keyword evidence="3 10" id="KW-0285">Flavoprotein</keyword>
<dbReference type="PANTHER" id="PTHR42803">
    <property type="entry name" value="ACYL-COA DEHYDROGENASE"/>
    <property type="match status" value="1"/>
</dbReference>
<dbReference type="InterPro" id="IPR052166">
    <property type="entry name" value="Diverse_Acyl-CoA_DH"/>
</dbReference>
<dbReference type="SUPFAM" id="SSF47203">
    <property type="entry name" value="Acyl-CoA dehydrogenase C-terminal domain-like"/>
    <property type="match status" value="1"/>
</dbReference>
<dbReference type="Gene3D" id="1.20.140.10">
    <property type="entry name" value="Butyryl-CoA Dehydrogenase, subunit A, domain 3"/>
    <property type="match status" value="1"/>
</dbReference>
<evidence type="ECO:0000313" key="16">
    <source>
        <dbReference type="Proteomes" id="UP000595362"/>
    </source>
</evidence>
<proteinExistence type="inferred from homology"/>
<evidence type="ECO:0000259" key="13">
    <source>
        <dbReference type="Pfam" id="PF02771"/>
    </source>
</evidence>
<dbReference type="EMBL" id="CP066681">
    <property type="protein sequence ID" value="QQG36486.1"/>
    <property type="molecule type" value="Genomic_DNA"/>
</dbReference>
<feature type="domain" description="Acetyl-CoA dehydrogenase-like C-terminal" evidence="14">
    <location>
        <begin position="469"/>
        <end position="595"/>
    </location>
</feature>
<comment type="catalytic activity">
    <reaction evidence="6">
        <text>3-(methylsulfanyl)propanoyl-CoA + oxidized [electron-transfer flavoprotein] + H(+) = 3-(methylsulfanyl)acryloyl-CoA + reduced [electron-transfer flavoprotein]</text>
        <dbReference type="Rhea" id="RHEA:52612"/>
        <dbReference type="Rhea" id="RHEA-COMP:10685"/>
        <dbReference type="Rhea" id="RHEA-COMP:10686"/>
        <dbReference type="ChEBI" id="CHEBI:15378"/>
        <dbReference type="ChEBI" id="CHEBI:57692"/>
        <dbReference type="ChEBI" id="CHEBI:58307"/>
        <dbReference type="ChEBI" id="CHEBI:82815"/>
        <dbReference type="ChEBI" id="CHEBI:84994"/>
        <dbReference type="EC" id="1.3.99.41"/>
    </reaction>
    <physiologicalReaction direction="left-to-right" evidence="6">
        <dbReference type="Rhea" id="RHEA:52613"/>
    </physiologicalReaction>
</comment>
<dbReference type="InterPro" id="IPR036250">
    <property type="entry name" value="AcylCo_DH-like_C"/>
</dbReference>
<keyword evidence="4 10" id="KW-0274">FAD</keyword>
<evidence type="ECO:0000256" key="7">
    <source>
        <dbReference type="ARBA" id="ARBA00058683"/>
    </source>
</evidence>
<gene>
    <name evidence="15" type="ORF">HYS17_01455</name>
</gene>
<comment type="cofactor">
    <cofactor evidence="1 10">
        <name>FAD</name>
        <dbReference type="ChEBI" id="CHEBI:57692"/>
    </cofactor>
</comment>
<dbReference type="FunFam" id="2.40.110.10:FF:000031">
    <property type="entry name" value="Acyl-CoA dehydrogenase, putative"/>
    <property type="match status" value="1"/>
</dbReference>
<evidence type="ECO:0000256" key="1">
    <source>
        <dbReference type="ARBA" id="ARBA00001974"/>
    </source>
</evidence>
<dbReference type="InterPro" id="IPR046373">
    <property type="entry name" value="Acyl-CoA_Oxase/DH_mid-dom_sf"/>
</dbReference>
<dbReference type="InterPro" id="IPR009075">
    <property type="entry name" value="AcylCo_DH/oxidase_C"/>
</dbReference>
<evidence type="ECO:0000259" key="11">
    <source>
        <dbReference type="Pfam" id="PF00441"/>
    </source>
</evidence>
<evidence type="ECO:0000256" key="9">
    <source>
        <dbReference type="ARBA" id="ARBA00069043"/>
    </source>
</evidence>
<sequence>MPSYKAPLENIHFVLHEVLDVAQVAALPGYEEATPDLIDQIIEEGAKVCEEVLFPLNQSGDAEGCLYENGVVRTPKGFKEAYRLFCEGGWPGLVADPQYGGMGMPHVVNCVLQELICSANMSFGMYPGLSEGAYRALYLHGSQEQKDLYLPKLTTGEWSGTMCLTEPHCGTDLGLIKTKALPNDDGSCNITGTKIFISAGEHDLADNIVHLVLAKLPDAPEGSRGISLFVVPKFLPRQEGGQVKPGARNGVSCGSIEHKMGIKASATCVMNFDNAQGWLVGEPHKGLKAMFTMMNAARLGVAMQGLGIAEVAMQNGLNYAKERLQMRALDGAKAPDKAADPIIVHPDVRRMLLTSKAFTEGARALSYWVGIELDRAHKHPDPAIRQEADDLVALMTPIIKAYQTDMGFEAASLAMQIHGGHGYIWDYGVEQYARDARIAMIYEGTNGIQALDLVGRKMGQSYGRLLRRFFHPVGAFIETHQNNLQMQEFIFPLAKAVAKLQQLTASVAMKGLKDSTEAGAASADYLRMFALVALGYMWAQMALVAQEKISAGAGGRVGFYDSKLKTARFYFARMLPETEAHFRKAMAGAESLMELEAANF</sequence>
<evidence type="ECO:0000256" key="8">
    <source>
        <dbReference type="ARBA" id="ARBA00066694"/>
    </source>
</evidence>
<dbReference type="GO" id="GO:0016627">
    <property type="term" value="F:oxidoreductase activity, acting on the CH-CH group of donors"/>
    <property type="evidence" value="ECO:0007669"/>
    <property type="project" value="InterPro"/>
</dbReference>
<dbReference type="InterPro" id="IPR037069">
    <property type="entry name" value="AcylCoA_DH/ox_N_sf"/>
</dbReference>
<dbReference type="Pfam" id="PF02770">
    <property type="entry name" value="Acyl-CoA_dh_M"/>
    <property type="match status" value="1"/>
</dbReference>
<reference evidence="15 16" key="1">
    <citation type="submission" date="2020-07" db="EMBL/GenBank/DDBJ databases">
        <title>Huge and variable diversity of episymbiotic CPR bacteria and DPANN archaea in groundwater ecosystems.</title>
        <authorList>
            <person name="He C.Y."/>
            <person name="Keren R."/>
            <person name="Whittaker M."/>
            <person name="Farag I.F."/>
            <person name="Doudna J."/>
            <person name="Cate J.H.D."/>
            <person name="Banfield J.F."/>
        </authorList>
    </citation>
    <scope>NUCLEOTIDE SEQUENCE [LARGE SCALE GENOMIC DNA]</scope>
    <source>
        <strain evidence="15">NC_groundwater_70_Ag_B-0.1um_54_66</strain>
    </source>
</reference>
<dbReference type="Pfam" id="PF12806">
    <property type="entry name" value="Acyl-CoA_dh_C"/>
    <property type="match status" value="1"/>
</dbReference>
<dbReference type="EC" id="1.3.99.41" evidence="8"/>
<evidence type="ECO:0000256" key="4">
    <source>
        <dbReference type="ARBA" id="ARBA00022827"/>
    </source>
</evidence>
<evidence type="ECO:0000256" key="5">
    <source>
        <dbReference type="ARBA" id="ARBA00023002"/>
    </source>
</evidence>
<evidence type="ECO:0000256" key="3">
    <source>
        <dbReference type="ARBA" id="ARBA00022630"/>
    </source>
</evidence>
<dbReference type="GO" id="GO:0050660">
    <property type="term" value="F:flavin adenine dinucleotide binding"/>
    <property type="evidence" value="ECO:0007669"/>
    <property type="project" value="InterPro"/>
</dbReference>
<evidence type="ECO:0000313" key="15">
    <source>
        <dbReference type="EMBL" id="QQG36486.1"/>
    </source>
</evidence>
<dbReference type="PANTHER" id="PTHR42803:SF1">
    <property type="entry name" value="BROAD-SPECIFICITY LINEAR ACYL-COA DEHYDROGENASE FADE5"/>
    <property type="match status" value="1"/>
</dbReference>
<dbReference type="Pfam" id="PF00441">
    <property type="entry name" value="Acyl-CoA_dh_1"/>
    <property type="match status" value="1"/>
</dbReference>
<dbReference type="SUPFAM" id="SSF56645">
    <property type="entry name" value="Acyl-CoA dehydrogenase NM domain-like"/>
    <property type="match status" value="1"/>
</dbReference>
<dbReference type="Pfam" id="PF02771">
    <property type="entry name" value="Acyl-CoA_dh_N"/>
    <property type="match status" value="1"/>
</dbReference>
<keyword evidence="5 10" id="KW-0560">Oxidoreductase</keyword>
<dbReference type="Gene3D" id="1.10.540.10">
    <property type="entry name" value="Acyl-CoA dehydrogenase/oxidase, N-terminal domain"/>
    <property type="match status" value="1"/>
</dbReference>